<keyword evidence="4 7" id="KW-0520">NAD</keyword>
<dbReference type="InterPro" id="IPR003781">
    <property type="entry name" value="CoA-bd"/>
</dbReference>
<keyword evidence="10" id="KW-1185">Reference proteome</keyword>
<dbReference type="Gene3D" id="3.40.50.720">
    <property type="entry name" value="NAD(P)-binding Rossmann-like Domain"/>
    <property type="match status" value="1"/>
</dbReference>
<dbReference type="InterPro" id="IPR058236">
    <property type="entry name" value="Rex_actinobacterial-type"/>
</dbReference>
<dbReference type="InterPro" id="IPR036390">
    <property type="entry name" value="WH_DNA-bd_sf"/>
</dbReference>
<dbReference type="GO" id="GO:0003677">
    <property type="term" value="F:DNA binding"/>
    <property type="evidence" value="ECO:0007669"/>
    <property type="project" value="UniProtKB-UniRule"/>
</dbReference>
<dbReference type="NCBIfam" id="NF003989">
    <property type="entry name" value="PRK05472.1-3"/>
    <property type="match status" value="1"/>
</dbReference>
<dbReference type="SMART" id="SM00881">
    <property type="entry name" value="CoA_binding"/>
    <property type="match status" value="1"/>
</dbReference>
<comment type="similarity">
    <text evidence="7">Belongs to the transcriptional regulatory Rex family.</text>
</comment>
<dbReference type="SUPFAM" id="SSF46785">
    <property type="entry name" value="Winged helix' DNA-binding domain"/>
    <property type="match status" value="1"/>
</dbReference>
<dbReference type="AlphaFoldDB" id="A0A7Z2ZK70"/>
<dbReference type="PANTHER" id="PTHR35786">
    <property type="entry name" value="REDOX-SENSING TRANSCRIPTIONAL REPRESSOR REX"/>
    <property type="match status" value="1"/>
</dbReference>
<name>A0A7Z2ZK70_9BACL</name>
<dbReference type="GO" id="GO:0045892">
    <property type="term" value="P:negative regulation of DNA-templated transcription"/>
    <property type="evidence" value="ECO:0007669"/>
    <property type="project" value="InterPro"/>
</dbReference>
<evidence type="ECO:0000313" key="10">
    <source>
        <dbReference type="Proteomes" id="UP000502248"/>
    </source>
</evidence>
<dbReference type="InterPro" id="IPR036291">
    <property type="entry name" value="NAD(P)-bd_dom_sf"/>
</dbReference>
<evidence type="ECO:0000256" key="7">
    <source>
        <dbReference type="HAMAP-Rule" id="MF_01131"/>
    </source>
</evidence>
<comment type="subunit">
    <text evidence="7">Homodimer.</text>
</comment>
<accession>A0A7Z2ZK70</accession>
<dbReference type="Proteomes" id="UP000502248">
    <property type="component" value="Chromosome"/>
</dbReference>
<feature type="domain" description="CoA-binding" evidence="8">
    <location>
        <begin position="79"/>
        <end position="180"/>
    </location>
</feature>
<keyword evidence="3 7" id="KW-0805">Transcription regulation</keyword>
<evidence type="ECO:0000256" key="4">
    <source>
        <dbReference type="ARBA" id="ARBA00023027"/>
    </source>
</evidence>
<evidence type="ECO:0000256" key="3">
    <source>
        <dbReference type="ARBA" id="ARBA00023015"/>
    </source>
</evidence>
<proteinExistence type="inferred from homology"/>
<organism evidence="9 10">
    <name type="scientific">Cohnella herbarum</name>
    <dbReference type="NCBI Taxonomy" id="2728023"/>
    <lineage>
        <taxon>Bacteria</taxon>
        <taxon>Bacillati</taxon>
        <taxon>Bacillota</taxon>
        <taxon>Bacilli</taxon>
        <taxon>Bacillales</taxon>
        <taxon>Paenibacillaceae</taxon>
        <taxon>Cohnella</taxon>
    </lineage>
</organism>
<dbReference type="EMBL" id="CP051680">
    <property type="protein sequence ID" value="QJD82459.1"/>
    <property type="molecule type" value="Genomic_DNA"/>
</dbReference>
<keyword evidence="2 7" id="KW-0678">Repressor</keyword>
<dbReference type="InterPro" id="IPR009718">
    <property type="entry name" value="Rex_DNA-bd_C_dom"/>
</dbReference>
<dbReference type="GO" id="GO:0051775">
    <property type="term" value="P:response to redox state"/>
    <property type="evidence" value="ECO:0007669"/>
    <property type="project" value="InterPro"/>
</dbReference>
<gene>
    <name evidence="7" type="primary">rex</name>
    <name evidence="9" type="ORF">HH215_04160</name>
</gene>
<dbReference type="NCBIfam" id="NF003996">
    <property type="entry name" value="PRK05472.2-5"/>
    <property type="match status" value="1"/>
</dbReference>
<feature type="DNA-binding region" description="H-T-H motif" evidence="7">
    <location>
        <begin position="16"/>
        <end position="55"/>
    </location>
</feature>
<evidence type="ECO:0000256" key="1">
    <source>
        <dbReference type="ARBA" id="ARBA00022490"/>
    </source>
</evidence>
<dbReference type="KEGG" id="cheb:HH215_04160"/>
<keyword evidence="6 7" id="KW-0804">Transcription</keyword>
<dbReference type="NCBIfam" id="NF003995">
    <property type="entry name" value="PRK05472.2-4"/>
    <property type="match status" value="1"/>
</dbReference>
<dbReference type="GO" id="GO:0003700">
    <property type="term" value="F:DNA-binding transcription factor activity"/>
    <property type="evidence" value="ECO:0007669"/>
    <property type="project" value="UniProtKB-UniRule"/>
</dbReference>
<feature type="binding site" evidence="7">
    <location>
        <begin position="90"/>
        <end position="95"/>
    </location>
    <ligand>
        <name>NAD(+)</name>
        <dbReference type="ChEBI" id="CHEBI:57540"/>
    </ligand>
</feature>
<dbReference type="NCBIfam" id="NF003993">
    <property type="entry name" value="PRK05472.2-2"/>
    <property type="match status" value="1"/>
</dbReference>
<evidence type="ECO:0000256" key="5">
    <source>
        <dbReference type="ARBA" id="ARBA00023125"/>
    </source>
</evidence>
<protein>
    <recommendedName>
        <fullName evidence="7">Redox-sensing transcriptional repressor Rex</fullName>
    </recommendedName>
</protein>
<dbReference type="Gene3D" id="1.10.10.10">
    <property type="entry name" value="Winged helix-like DNA-binding domain superfamily/Winged helix DNA-binding domain"/>
    <property type="match status" value="1"/>
</dbReference>
<dbReference type="NCBIfam" id="NF003994">
    <property type="entry name" value="PRK05472.2-3"/>
    <property type="match status" value="1"/>
</dbReference>
<dbReference type="PANTHER" id="PTHR35786:SF1">
    <property type="entry name" value="REDOX-SENSING TRANSCRIPTIONAL REPRESSOR REX 1"/>
    <property type="match status" value="1"/>
</dbReference>
<evidence type="ECO:0000259" key="8">
    <source>
        <dbReference type="SMART" id="SM00881"/>
    </source>
</evidence>
<dbReference type="SUPFAM" id="SSF51735">
    <property type="entry name" value="NAD(P)-binding Rossmann-fold domains"/>
    <property type="match status" value="1"/>
</dbReference>
<dbReference type="HAMAP" id="MF_01131">
    <property type="entry name" value="Rex"/>
    <property type="match status" value="1"/>
</dbReference>
<keyword evidence="5 7" id="KW-0238">DNA-binding</keyword>
<dbReference type="GO" id="GO:0005737">
    <property type="term" value="C:cytoplasm"/>
    <property type="evidence" value="ECO:0007669"/>
    <property type="project" value="UniProtKB-SubCell"/>
</dbReference>
<dbReference type="RefSeq" id="WP_169278758.1">
    <property type="nucleotide sequence ID" value="NZ_CP051680.1"/>
</dbReference>
<evidence type="ECO:0000313" key="9">
    <source>
        <dbReference type="EMBL" id="QJD82459.1"/>
    </source>
</evidence>
<sequence>MKPIKISEAVVRRLPIYLRFLNELSFSNIQTVSSQELGEKLDLNPAQIRKDLAYFGEFGRKGVGYNVDYLIEKIRHILKLDKTMNVALVGTGNLGRALCNYSMYIKDNMKIVAVFDADESKKGTLINRLTVQPMQDLCSSVELLDISVGIITVPATEAQNVADQFVAAGIRGILNFAPVVLKSSPGVRIHNADFTAELLSLAYYMDHNNGSTEGDETK</sequence>
<keyword evidence="1 7" id="KW-0963">Cytoplasm</keyword>
<evidence type="ECO:0000256" key="6">
    <source>
        <dbReference type="ARBA" id="ARBA00023163"/>
    </source>
</evidence>
<evidence type="ECO:0000256" key="2">
    <source>
        <dbReference type="ARBA" id="ARBA00022491"/>
    </source>
</evidence>
<reference evidence="9 10" key="1">
    <citation type="submission" date="2020-04" db="EMBL/GenBank/DDBJ databases">
        <title>Genome sequencing of novel species.</title>
        <authorList>
            <person name="Heo J."/>
            <person name="Kim S.-J."/>
            <person name="Kim J.-S."/>
            <person name="Hong S.-B."/>
            <person name="Kwon S.-W."/>
        </authorList>
    </citation>
    <scope>NUCLEOTIDE SEQUENCE [LARGE SCALE GENOMIC DNA]</scope>
    <source>
        <strain evidence="9 10">MFER-1</strain>
    </source>
</reference>
<dbReference type="Pfam" id="PF06971">
    <property type="entry name" value="Put_DNA-bind_N"/>
    <property type="match status" value="1"/>
</dbReference>
<dbReference type="InterPro" id="IPR022876">
    <property type="entry name" value="Tscrpt_rep_Rex"/>
</dbReference>
<comment type="function">
    <text evidence="7">Modulates transcription in response to changes in cellular NADH/NAD(+) redox state.</text>
</comment>
<comment type="subcellular location">
    <subcellularLocation>
        <location evidence="7">Cytoplasm</location>
    </subcellularLocation>
</comment>
<dbReference type="InterPro" id="IPR036388">
    <property type="entry name" value="WH-like_DNA-bd_sf"/>
</dbReference>
<dbReference type="Pfam" id="PF02629">
    <property type="entry name" value="CoA_binding"/>
    <property type="match status" value="1"/>
</dbReference>